<dbReference type="InterPro" id="IPR011249">
    <property type="entry name" value="Metalloenz_LuxS/M16"/>
</dbReference>
<dbReference type="RefSeq" id="WP_069715914.1">
    <property type="nucleotide sequence ID" value="NZ_MJEH01000005.1"/>
</dbReference>
<reference evidence="2 3" key="1">
    <citation type="submission" date="2016-08" db="EMBL/GenBank/DDBJ databases">
        <title>Genome of Bacillus solimangrovi GH2-4.</title>
        <authorList>
            <person name="Lim S."/>
            <person name="Kim B.-C."/>
        </authorList>
    </citation>
    <scope>NUCLEOTIDE SEQUENCE [LARGE SCALE GENOMIC DNA]</scope>
    <source>
        <strain evidence="2 3">GH2-4</strain>
    </source>
</reference>
<keyword evidence="2" id="KW-0645">Protease</keyword>
<feature type="domain" description="Peptidase M16 C-terminal" evidence="1">
    <location>
        <begin position="184"/>
        <end position="360"/>
    </location>
</feature>
<dbReference type="PANTHER" id="PTHR11851:SF186">
    <property type="entry name" value="INACTIVE METALLOPROTEASE YMFF-RELATED"/>
    <property type="match status" value="1"/>
</dbReference>
<comment type="caution">
    <text evidence="2">The sequence shown here is derived from an EMBL/GenBank/DDBJ whole genome shotgun (WGS) entry which is preliminary data.</text>
</comment>
<name>A0A1E5LJ93_9BACI</name>
<evidence type="ECO:0000313" key="3">
    <source>
        <dbReference type="Proteomes" id="UP000095209"/>
    </source>
</evidence>
<dbReference type="GO" id="GO:0008233">
    <property type="term" value="F:peptidase activity"/>
    <property type="evidence" value="ECO:0007669"/>
    <property type="project" value="UniProtKB-KW"/>
</dbReference>
<dbReference type="Proteomes" id="UP000095209">
    <property type="component" value="Unassembled WGS sequence"/>
</dbReference>
<keyword evidence="3" id="KW-1185">Reference proteome</keyword>
<dbReference type="SUPFAM" id="SSF63411">
    <property type="entry name" value="LuxS/MPP-like metallohydrolase"/>
    <property type="match status" value="2"/>
</dbReference>
<dbReference type="InterPro" id="IPR050361">
    <property type="entry name" value="MPP/UQCRC_Complex"/>
</dbReference>
<dbReference type="Pfam" id="PF05193">
    <property type="entry name" value="Peptidase_M16_C"/>
    <property type="match status" value="1"/>
</dbReference>
<dbReference type="PANTHER" id="PTHR11851">
    <property type="entry name" value="METALLOPROTEASE"/>
    <property type="match status" value="1"/>
</dbReference>
<sequence>MEQIDEKKIRLNGLTLHTITTKKFKTNGIVLKIKAPLLEDTVTTRSLLPHVLESGTQSYPTATKLRGRLEELYGAVLSSEVAKKGENHIITLRMDIANEKFLSTNEPLLEQGVQLLAEVLQHPALEDGAFNNKIVEQEKRSLKQRIQSIYDDKLRYANMRLVEEMCQHEPYRLNVHGNIDEVDSISAESLYETYEHMLHNDEIDLYFIGDLEENQAETLTEKYFKLPIQQSRTANKTNVTHFISHEEQEIIEEHDVKQGKLHIGYRTEITYSDKDYYALQLFNGLFGGFSHSKLFINVREKASLAYYAASRIESHKGLIFVMSGIESKEYDKALSIIREQMEEMKQGNFTDDEIAQTKAVLKNQLLEMMDTAHGFIEMAYQNVLGGIQRTPQQWIDGIERVTREELIKVGETIHIDTIYFLKGTEGA</sequence>
<gene>
    <name evidence="2" type="ORF">BFG57_09880</name>
</gene>
<dbReference type="GO" id="GO:0046872">
    <property type="term" value="F:metal ion binding"/>
    <property type="evidence" value="ECO:0007669"/>
    <property type="project" value="InterPro"/>
</dbReference>
<dbReference type="OrthoDB" id="9762085at2"/>
<dbReference type="Gene3D" id="3.30.830.10">
    <property type="entry name" value="Metalloenzyme, LuxS/M16 peptidase-like"/>
    <property type="match status" value="2"/>
</dbReference>
<proteinExistence type="predicted"/>
<evidence type="ECO:0000313" key="2">
    <source>
        <dbReference type="EMBL" id="OEH94145.1"/>
    </source>
</evidence>
<accession>A0A1E5LJ93</accession>
<dbReference type="AlphaFoldDB" id="A0A1E5LJ93"/>
<dbReference type="NCBIfam" id="NF047422">
    <property type="entry name" value="YfmF_fam"/>
    <property type="match status" value="1"/>
</dbReference>
<dbReference type="GO" id="GO:0006508">
    <property type="term" value="P:proteolysis"/>
    <property type="evidence" value="ECO:0007669"/>
    <property type="project" value="UniProtKB-KW"/>
</dbReference>
<dbReference type="EMBL" id="MJEH01000005">
    <property type="protein sequence ID" value="OEH94145.1"/>
    <property type="molecule type" value="Genomic_DNA"/>
</dbReference>
<dbReference type="InterPro" id="IPR007863">
    <property type="entry name" value="Peptidase_M16_C"/>
</dbReference>
<keyword evidence="2" id="KW-0378">Hydrolase</keyword>
<dbReference type="STRING" id="1305675.BFG57_09880"/>
<protein>
    <submittedName>
        <fullName evidence="2">Zinc protease</fullName>
    </submittedName>
</protein>
<organism evidence="2 3">
    <name type="scientific">Bacillus solimangrovi</name>
    <dbReference type="NCBI Taxonomy" id="1305675"/>
    <lineage>
        <taxon>Bacteria</taxon>
        <taxon>Bacillati</taxon>
        <taxon>Bacillota</taxon>
        <taxon>Bacilli</taxon>
        <taxon>Bacillales</taxon>
        <taxon>Bacillaceae</taxon>
        <taxon>Bacillus</taxon>
    </lineage>
</organism>
<evidence type="ECO:0000259" key="1">
    <source>
        <dbReference type="Pfam" id="PF05193"/>
    </source>
</evidence>